<accession>A0A0F9IMU6</accession>
<dbReference type="AlphaFoldDB" id="A0A0F9IMU6"/>
<evidence type="ECO:0000313" key="1">
    <source>
        <dbReference type="EMBL" id="KKM46517.1"/>
    </source>
</evidence>
<protein>
    <submittedName>
        <fullName evidence="1">Uncharacterized protein</fullName>
    </submittedName>
</protein>
<organism evidence="1">
    <name type="scientific">marine sediment metagenome</name>
    <dbReference type="NCBI Taxonomy" id="412755"/>
    <lineage>
        <taxon>unclassified sequences</taxon>
        <taxon>metagenomes</taxon>
        <taxon>ecological metagenomes</taxon>
    </lineage>
</organism>
<comment type="caution">
    <text evidence="1">The sequence shown here is derived from an EMBL/GenBank/DDBJ whole genome shotgun (WGS) entry which is preliminary data.</text>
</comment>
<dbReference type="EMBL" id="LAZR01012036">
    <property type="protein sequence ID" value="KKM46517.1"/>
    <property type="molecule type" value="Genomic_DNA"/>
</dbReference>
<name>A0A0F9IMU6_9ZZZZ</name>
<proteinExistence type="predicted"/>
<reference evidence="1" key="1">
    <citation type="journal article" date="2015" name="Nature">
        <title>Complex archaea that bridge the gap between prokaryotes and eukaryotes.</title>
        <authorList>
            <person name="Spang A."/>
            <person name="Saw J.H."/>
            <person name="Jorgensen S.L."/>
            <person name="Zaremba-Niedzwiedzka K."/>
            <person name="Martijn J."/>
            <person name="Lind A.E."/>
            <person name="van Eijk R."/>
            <person name="Schleper C."/>
            <person name="Guy L."/>
            <person name="Ettema T.J."/>
        </authorList>
    </citation>
    <scope>NUCLEOTIDE SEQUENCE</scope>
</reference>
<sequence length="63" mass="7420">MKPEYDFNGKTETPLLIDDTVINWFRHTSDGTPIGINERINEVLRLRMYKEILALDERKLKDG</sequence>
<gene>
    <name evidence="1" type="ORF">LCGC14_1559850</name>
</gene>